<accession>A0A9Q0F8J7</accession>
<feature type="region of interest" description="Disordered" evidence="5">
    <location>
        <begin position="1"/>
        <end position="50"/>
    </location>
</feature>
<reference evidence="7" key="1">
    <citation type="submission" date="2022-02" db="EMBL/GenBank/DDBJ databases">
        <authorList>
            <person name="Henning P.M."/>
            <person name="McCubbin A.G."/>
            <person name="Shore J.S."/>
        </authorList>
    </citation>
    <scope>NUCLEOTIDE SEQUENCE</scope>
    <source>
        <strain evidence="7">F60SS</strain>
        <tissue evidence="7">Leaves</tissue>
    </source>
</reference>
<dbReference type="SUPFAM" id="SSF46689">
    <property type="entry name" value="Homeodomain-like"/>
    <property type="match status" value="1"/>
</dbReference>
<dbReference type="Gene3D" id="1.10.10.10">
    <property type="entry name" value="Winged helix-like DNA-binding domain superfamily/Winged helix DNA-binding domain"/>
    <property type="match status" value="1"/>
</dbReference>
<feature type="domain" description="SWIRM" evidence="6">
    <location>
        <begin position="54"/>
        <end position="151"/>
    </location>
</feature>
<organism evidence="7 8">
    <name type="scientific">Turnera subulata</name>
    <dbReference type="NCBI Taxonomy" id="218843"/>
    <lineage>
        <taxon>Eukaryota</taxon>
        <taxon>Viridiplantae</taxon>
        <taxon>Streptophyta</taxon>
        <taxon>Embryophyta</taxon>
        <taxon>Tracheophyta</taxon>
        <taxon>Spermatophyta</taxon>
        <taxon>Magnoliopsida</taxon>
        <taxon>eudicotyledons</taxon>
        <taxon>Gunneridae</taxon>
        <taxon>Pentapetalae</taxon>
        <taxon>rosids</taxon>
        <taxon>fabids</taxon>
        <taxon>Malpighiales</taxon>
        <taxon>Passifloraceae</taxon>
        <taxon>Turnera</taxon>
    </lineage>
</organism>
<keyword evidence="3" id="KW-0804">Transcription</keyword>
<comment type="caution">
    <text evidence="7">The sequence shown here is derived from an EMBL/GenBank/DDBJ whole genome shotgun (WGS) entry which is preliminary data.</text>
</comment>
<feature type="compositionally biased region" description="Low complexity" evidence="5">
    <location>
        <begin position="15"/>
        <end position="30"/>
    </location>
</feature>
<keyword evidence="4" id="KW-0539">Nucleus</keyword>
<dbReference type="InterPro" id="IPR007526">
    <property type="entry name" value="SWIRM"/>
</dbReference>
<keyword evidence="8" id="KW-1185">Reference proteome</keyword>
<proteinExistence type="predicted"/>
<evidence type="ECO:0000256" key="1">
    <source>
        <dbReference type="ARBA" id="ARBA00022473"/>
    </source>
</evidence>
<feature type="region of interest" description="Disordered" evidence="5">
    <location>
        <begin position="153"/>
        <end position="197"/>
    </location>
</feature>
<protein>
    <recommendedName>
        <fullName evidence="6">SWIRM domain-containing protein</fullName>
    </recommendedName>
</protein>
<dbReference type="Proteomes" id="UP001141552">
    <property type="component" value="Unassembled WGS sequence"/>
</dbReference>
<dbReference type="Pfam" id="PF16495">
    <property type="entry name" value="SWIRM-assoc_1"/>
    <property type="match status" value="1"/>
</dbReference>
<evidence type="ECO:0000256" key="2">
    <source>
        <dbReference type="ARBA" id="ARBA00023015"/>
    </source>
</evidence>
<name>A0A9Q0F8J7_9ROSI</name>
<evidence type="ECO:0000256" key="4">
    <source>
        <dbReference type="ARBA" id="ARBA00023242"/>
    </source>
</evidence>
<evidence type="ECO:0000259" key="6">
    <source>
        <dbReference type="PROSITE" id="PS50934"/>
    </source>
</evidence>
<keyword evidence="1" id="KW-0217">Developmental protein</keyword>
<evidence type="ECO:0000313" key="7">
    <source>
        <dbReference type="EMBL" id="KAJ4825787.1"/>
    </source>
</evidence>
<sequence>MATTAQTPPPQKSRPISSLIAPASAAASSPVKGETPTPRPPPAPPAPSPDSDVVYVPSYSRWFSWNDIHECELRFLPEFFDSRSPSKTPRSYMYIRNSIIKHARQNLSSKVTFTEVRKTLVGDVGSIRRVFDFLEAWGLINYTPSALNKPLKWDDSKDSKSSPHTTNTSAASTPDSAAPSGPSSSSASTAGAPPNRDSSRRICSCCKSVCSIACFACDKYDLTLCARCYVRGSYQVGVSSSDFRRVEISEEAAFLSALVGSDVAEAAARAAVSTLTEVEYGASKSSFVSLSRNARQQDAGAVARGDTNINALEKAFVDASTLLEKEELNMERAISRITGVQMKEIQDKIIRFEELDLQIEKEWRQMEQMENLLFIDQLSLLFHKGSTQKRVDRLEDNVKTE</sequence>
<dbReference type="GO" id="GO:0005634">
    <property type="term" value="C:nucleus"/>
    <property type="evidence" value="ECO:0007669"/>
    <property type="project" value="UniProtKB-ARBA"/>
</dbReference>
<dbReference type="InterPro" id="IPR032451">
    <property type="entry name" value="SMARCC_C"/>
</dbReference>
<dbReference type="OrthoDB" id="118550at2759"/>
<evidence type="ECO:0000256" key="5">
    <source>
        <dbReference type="SAM" id="MobiDB-lite"/>
    </source>
</evidence>
<reference evidence="7" key="2">
    <citation type="journal article" date="2023" name="Plants (Basel)">
        <title>Annotation of the Turnera subulata (Passifloraceae) Draft Genome Reveals the S-Locus Evolved after the Divergence of Turneroideae from Passifloroideae in a Stepwise Manner.</title>
        <authorList>
            <person name="Henning P.M."/>
            <person name="Roalson E.H."/>
            <person name="Mir W."/>
            <person name="McCubbin A.G."/>
            <person name="Shore J.S."/>
        </authorList>
    </citation>
    <scope>NUCLEOTIDE SEQUENCE</scope>
    <source>
        <strain evidence="7">F60SS</strain>
    </source>
</reference>
<feature type="compositionally biased region" description="Low complexity" evidence="5">
    <location>
        <begin position="165"/>
        <end position="195"/>
    </location>
</feature>
<feature type="compositionally biased region" description="Pro residues" evidence="5">
    <location>
        <begin position="37"/>
        <end position="48"/>
    </location>
</feature>
<dbReference type="Pfam" id="PF04433">
    <property type="entry name" value="SWIRM"/>
    <property type="match status" value="1"/>
</dbReference>
<dbReference type="InterPro" id="IPR036388">
    <property type="entry name" value="WH-like_DNA-bd_sf"/>
</dbReference>
<keyword evidence="2" id="KW-0805">Transcription regulation</keyword>
<dbReference type="PROSITE" id="PS50934">
    <property type="entry name" value="SWIRM"/>
    <property type="match status" value="1"/>
</dbReference>
<gene>
    <name evidence="7" type="ORF">Tsubulata_029410</name>
</gene>
<evidence type="ECO:0000256" key="3">
    <source>
        <dbReference type="ARBA" id="ARBA00023163"/>
    </source>
</evidence>
<dbReference type="EMBL" id="JAKUCV010006807">
    <property type="protein sequence ID" value="KAJ4825787.1"/>
    <property type="molecule type" value="Genomic_DNA"/>
</dbReference>
<evidence type="ECO:0000313" key="8">
    <source>
        <dbReference type="Proteomes" id="UP001141552"/>
    </source>
</evidence>
<dbReference type="FunFam" id="1.10.10.10:FF:000020">
    <property type="entry name" value="SWI/SNF complex subunit SMARCC2 isoform c"/>
    <property type="match status" value="1"/>
</dbReference>
<dbReference type="InterPro" id="IPR009057">
    <property type="entry name" value="Homeodomain-like_sf"/>
</dbReference>
<dbReference type="AlphaFoldDB" id="A0A9Q0F8J7"/>